<protein>
    <recommendedName>
        <fullName evidence="4">ABC-2 type transport system permease protein</fullName>
    </recommendedName>
</protein>
<keyword evidence="1" id="KW-1133">Transmembrane helix</keyword>
<feature type="transmembrane region" description="Helical" evidence="1">
    <location>
        <begin position="72"/>
        <end position="96"/>
    </location>
</feature>
<accession>A0A396SSM4</accession>
<dbReference type="PANTHER" id="PTHR36832:SF1">
    <property type="entry name" value="SLR1174 PROTEIN"/>
    <property type="match status" value="1"/>
</dbReference>
<feature type="transmembrane region" description="Helical" evidence="1">
    <location>
        <begin position="41"/>
        <end position="60"/>
    </location>
</feature>
<comment type="caution">
    <text evidence="2">The sequence shown here is derived from an EMBL/GenBank/DDBJ whole genome shotgun (WGS) entry which is preliminary data.</text>
</comment>
<dbReference type="PANTHER" id="PTHR36832">
    <property type="entry name" value="SLR1174 PROTEIN-RELATED"/>
    <property type="match status" value="1"/>
</dbReference>
<keyword evidence="1" id="KW-0472">Membrane</keyword>
<evidence type="ECO:0000313" key="3">
    <source>
        <dbReference type="Proteomes" id="UP000265862"/>
    </source>
</evidence>
<keyword evidence="1" id="KW-0812">Transmembrane</keyword>
<dbReference type="Proteomes" id="UP000265862">
    <property type="component" value="Unassembled WGS sequence"/>
</dbReference>
<evidence type="ECO:0000256" key="1">
    <source>
        <dbReference type="SAM" id="Phobius"/>
    </source>
</evidence>
<evidence type="ECO:0008006" key="4">
    <source>
        <dbReference type="Google" id="ProtNLM"/>
    </source>
</evidence>
<organism evidence="2 3">
    <name type="scientific">Lactobacillus bombicola</name>
    <dbReference type="NCBI Taxonomy" id="1505723"/>
    <lineage>
        <taxon>Bacteria</taxon>
        <taxon>Bacillati</taxon>
        <taxon>Bacillota</taxon>
        <taxon>Bacilli</taxon>
        <taxon>Lactobacillales</taxon>
        <taxon>Lactobacillaceae</taxon>
        <taxon>Lactobacillus</taxon>
    </lineage>
</organism>
<dbReference type="EMBL" id="QOCV01000004">
    <property type="protein sequence ID" value="RHW54998.1"/>
    <property type="molecule type" value="Genomic_DNA"/>
</dbReference>
<feature type="transmembrane region" description="Helical" evidence="1">
    <location>
        <begin position="132"/>
        <end position="155"/>
    </location>
</feature>
<proteinExistence type="predicted"/>
<dbReference type="AlphaFoldDB" id="A0A396SSM4"/>
<dbReference type="InterPro" id="IPR010390">
    <property type="entry name" value="ABC-2_transporter-like"/>
</dbReference>
<dbReference type="Pfam" id="PF06182">
    <property type="entry name" value="ABC2_membrane_6"/>
    <property type="match status" value="1"/>
</dbReference>
<name>A0A396SSM4_9LACO</name>
<gene>
    <name evidence="2" type="ORF">DS835_02480</name>
</gene>
<reference evidence="2 3" key="1">
    <citation type="submission" date="2018-07" db="EMBL/GenBank/DDBJ databases">
        <title>Genome sequences of six Lactobacillus spp. isolated from bumble bee guts.</title>
        <authorList>
            <person name="Motta E.V.S."/>
            <person name="Moran N.A."/>
        </authorList>
    </citation>
    <scope>NUCLEOTIDE SEQUENCE [LARGE SCALE GENOMIC DNA]</scope>
    <source>
        <strain evidence="2 3">OCC3</strain>
    </source>
</reference>
<evidence type="ECO:0000313" key="2">
    <source>
        <dbReference type="EMBL" id="RHW54998.1"/>
    </source>
</evidence>
<sequence length="167" mass="19101">MKTSINCHPIILGKFRLFYHQVSNRGGVDLALYFWVLDFQFNLLAVLLVLVTGVLAYILYFELELILGTFTFYTYSIWGIATFKEALLLILAGNVFPAYFYPQVLKQVASYLPFQYSFSAVGMLAQTPSWQLFLQIVVIQIGYIILLILLFKVLFKWSSTKTVIQGG</sequence>